<dbReference type="EMBL" id="JAZGQL010000028">
    <property type="protein sequence ID" value="MEE6310841.1"/>
    <property type="molecule type" value="Genomic_DNA"/>
</dbReference>
<sequence length="109" mass="11086">MHPHTPAAPGMPTEPLPIAQVNTGMSVLDVTGEHVGTVSAVQQPGTDVRPDAPAGEAERLMSTGYLRIDLDGMTTADAYVGGPEVASVSEAEPGVVTLAVPRDALSRAG</sequence>
<evidence type="ECO:0000313" key="2">
    <source>
        <dbReference type="Proteomes" id="UP001339911"/>
    </source>
</evidence>
<accession>A0ABU7SLJ4</accession>
<comment type="caution">
    <text evidence="1">The sequence shown here is derived from an EMBL/GenBank/DDBJ whole genome shotgun (WGS) entry which is preliminary data.</text>
</comment>
<protein>
    <recommendedName>
        <fullName evidence="3">DUF2171 domain-containing protein</fullName>
    </recommendedName>
</protein>
<evidence type="ECO:0000313" key="1">
    <source>
        <dbReference type="EMBL" id="MEE6310841.1"/>
    </source>
</evidence>
<reference evidence="1 2" key="1">
    <citation type="submission" date="2024-01" db="EMBL/GenBank/DDBJ databases">
        <title>Genome insights into Plantactinospora veratri sp. nov.</title>
        <authorList>
            <person name="Wang L."/>
        </authorList>
    </citation>
    <scope>NUCLEOTIDE SEQUENCE [LARGE SCALE GENOMIC DNA]</scope>
    <source>
        <strain evidence="1 2">NEAU-FHS4</strain>
    </source>
</reference>
<organism evidence="1 2">
    <name type="scientific">Plantactinospora veratri</name>
    <dbReference type="NCBI Taxonomy" id="1436122"/>
    <lineage>
        <taxon>Bacteria</taxon>
        <taxon>Bacillati</taxon>
        <taxon>Actinomycetota</taxon>
        <taxon>Actinomycetes</taxon>
        <taxon>Micromonosporales</taxon>
        <taxon>Micromonosporaceae</taxon>
        <taxon>Plantactinospora</taxon>
    </lineage>
</organism>
<name>A0ABU7SLJ4_9ACTN</name>
<dbReference type="Proteomes" id="UP001339911">
    <property type="component" value="Unassembled WGS sequence"/>
</dbReference>
<evidence type="ECO:0008006" key="3">
    <source>
        <dbReference type="Google" id="ProtNLM"/>
    </source>
</evidence>
<gene>
    <name evidence="1" type="ORF">V1634_28765</name>
</gene>
<dbReference type="RefSeq" id="WP_331210862.1">
    <property type="nucleotide sequence ID" value="NZ_JAZGQL010000028.1"/>
</dbReference>
<proteinExistence type="predicted"/>
<keyword evidence="2" id="KW-1185">Reference proteome</keyword>